<protein>
    <submittedName>
        <fullName evidence="1">Uncharacterized protein</fullName>
    </submittedName>
</protein>
<name>A0AAD7EIQ0_9AGAR</name>
<accession>A0AAD7EIQ0</accession>
<dbReference type="Proteomes" id="UP001218218">
    <property type="component" value="Unassembled WGS sequence"/>
</dbReference>
<evidence type="ECO:0000313" key="1">
    <source>
        <dbReference type="EMBL" id="KAJ7328415.1"/>
    </source>
</evidence>
<reference evidence="1" key="1">
    <citation type="submission" date="2023-03" db="EMBL/GenBank/DDBJ databases">
        <title>Massive genome expansion in bonnet fungi (Mycena s.s.) driven by repeated elements and novel gene families across ecological guilds.</title>
        <authorList>
            <consortium name="Lawrence Berkeley National Laboratory"/>
            <person name="Harder C.B."/>
            <person name="Miyauchi S."/>
            <person name="Viragh M."/>
            <person name="Kuo A."/>
            <person name="Thoen E."/>
            <person name="Andreopoulos B."/>
            <person name="Lu D."/>
            <person name="Skrede I."/>
            <person name="Drula E."/>
            <person name="Henrissat B."/>
            <person name="Morin E."/>
            <person name="Kohler A."/>
            <person name="Barry K."/>
            <person name="LaButti K."/>
            <person name="Morin E."/>
            <person name="Salamov A."/>
            <person name="Lipzen A."/>
            <person name="Mereny Z."/>
            <person name="Hegedus B."/>
            <person name="Baldrian P."/>
            <person name="Stursova M."/>
            <person name="Weitz H."/>
            <person name="Taylor A."/>
            <person name="Grigoriev I.V."/>
            <person name="Nagy L.G."/>
            <person name="Martin F."/>
            <person name="Kauserud H."/>
        </authorList>
    </citation>
    <scope>NUCLEOTIDE SEQUENCE</scope>
    <source>
        <strain evidence="1">CBHHK002</strain>
    </source>
</reference>
<sequence length="166" mass="17950">MLAPANTPSPHDHRCSRTRASRGLRICVSGHPAFAGRARVGEYHRPVRIPGWRCHGAAVGSLRFPRPRKSSPFGVCGVAGPGVAETSRLTGSGYGIHPSVHFAAHGNRARDAVQLDSDYSEAVVPGFIPNFLISLCSSECFLFCWVALWNPMLLNCMLLLLTSLGR</sequence>
<dbReference type="EMBL" id="JARIHO010000039">
    <property type="protein sequence ID" value="KAJ7328415.1"/>
    <property type="molecule type" value="Genomic_DNA"/>
</dbReference>
<gene>
    <name evidence="1" type="ORF">DFH08DRAFT_940628</name>
</gene>
<evidence type="ECO:0000313" key="2">
    <source>
        <dbReference type="Proteomes" id="UP001218218"/>
    </source>
</evidence>
<keyword evidence="2" id="KW-1185">Reference proteome</keyword>
<comment type="caution">
    <text evidence="1">The sequence shown here is derived from an EMBL/GenBank/DDBJ whole genome shotgun (WGS) entry which is preliminary data.</text>
</comment>
<organism evidence="1 2">
    <name type="scientific">Mycena albidolilacea</name>
    <dbReference type="NCBI Taxonomy" id="1033008"/>
    <lineage>
        <taxon>Eukaryota</taxon>
        <taxon>Fungi</taxon>
        <taxon>Dikarya</taxon>
        <taxon>Basidiomycota</taxon>
        <taxon>Agaricomycotina</taxon>
        <taxon>Agaricomycetes</taxon>
        <taxon>Agaricomycetidae</taxon>
        <taxon>Agaricales</taxon>
        <taxon>Marasmiineae</taxon>
        <taxon>Mycenaceae</taxon>
        <taxon>Mycena</taxon>
    </lineage>
</organism>
<proteinExistence type="predicted"/>
<dbReference type="AlphaFoldDB" id="A0AAD7EIQ0"/>